<keyword evidence="1" id="KW-0732">Signal</keyword>
<dbReference type="KEGG" id="mbet:N8K70_11300"/>
<reference evidence="2 3" key="1">
    <citation type="submission" date="2023-02" db="EMBL/GenBank/DDBJ databases">
        <title>Microbacterium betulae sp. nov., isolated from birch wood.</title>
        <authorList>
            <person name="Pasciak M."/>
            <person name="Pawlik K.J."/>
            <person name="Martynowski D."/>
            <person name="Laczmanski L."/>
            <person name="Ciekot J."/>
            <person name="Szponar B."/>
            <person name="Wojcik-Fatla A."/>
            <person name="Mackiewicz B."/>
            <person name="Farian E."/>
            <person name="Cholewa G."/>
            <person name="Cholewa A."/>
            <person name="Dutkiewicz J."/>
        </authorList>
    </citation>
    <scope>NUCLEOTIDE SEQUENCE [LARGE SCALE GENOMIC DNA]</scope>
    <source>
        <strain evidence="2 3">AB</strain>
    </source>
</reference>
<proteinExistence type="predicted"/>
<dbReference type="EMBL" id="CP118157">
    <property type="protein sequence ID" value="WOF21965.1"/>
    <property type="molecule type" value="Genomic_DNA"/>
</dbReference>
<gene>
    <name evidence="2" type="ORF">N8K70_11300</name>
</gene>
<dbReference type="RefSeq" id="WP_317138441.1">
    <property type="nucleotide sequence ID" value="NZ_CP118157.1"/>
</dbReference>
<accession>A0AA97FGQ6</accession>
<evidence type="ECO:0000313" key="3">
    <source>
        <dbReference type="Proteomes" id="UP001305498"/>
    </source>
</evidence>
<evidence type="ECO:0000313" key="2">
    <source>
        <dbReference type="EMBL" id="WOF21965.1"/>
    </source>
</evidence>
<dbReference type="AlphaFoldDB" id="A0AA97FGQ6"/>
<feature type="signal peptide" evidence="1">
    <location>
        <begin position="1"/>
        <end position="24"/>
    </location>
</feature>
<keyword evidence="3" id="KW-1185">Reference proteome</keyword>
<organism evidence="2 3">
    <name type="scientific">Microbacterium betulae</name>
    <dbReference type="NCBI Taxonomy" id="2981139"/>
    <lineage>
        <taxon>Bacteria</taxon>
        <taxon>Bacillati</taxon>
        <taxon>Actinomycetota</taxon>
        <taxon>Actinomycetes</taxon>
        <taxon>Micrococcales</taxon>
        <taxon>Microbacteriaceae</taxon>
        <taxon>Microbacterium</taxon>
    </lineage>
</organism>
<feature type="chain" id="PRO_5041641751" evidence="1">
    <location>
        <begin position="25"/>
        <end position="352"/>
    </location>
</feature>
<sequence>MRITRPLVLTASAALLAATLSACSEGGGGGLTYEDSPLNEYLSAAWGDDQSPEEYEKQYEEQSRQAEELIAECMAAEGFEYTPNTGSGGAVFSSSDDEWDPDSREWVSQYGYGVFTDPWADEEPIAEEEYVDPNADYVSSLSESEQIAYNEVLNGEQPPEEAYDDPDFDWDGFDWDSLEPGCYGNAWEEVQGEDATQALYEEYQPLMDRINLIYEGLQDSPEMSDLNAEWASCMADAGFAGYTAQTDASQEFYDAQDAFYTEQNAQSEELDWDDATQEEIDAFSEETDPSNSPEWKEKAEREIEVALADLDCKEETGYSDESLRIQFALEEQFIADNEAELEAFKAAAEQAG</sequence>
<protein>
    <submittedName>
        <fullName evidence="2">Uncharacterized protein</fullName>
    </submittedName>
</protein>
<name>A0AA97FGQ6_9MICO</name>
<dbReference type="Proteomes" id="UP001305498">
    <property type="component" value="Chromosome"/>
</dbReference>
<dbReference type="PROSITE" id="PS51257">
    <property type="entry name" value="PROKAR_LIPOPROTEIN"/>
    <property type="match status" value="1"/>
</dbReference>
<evidence type="ECO:0000256" key="1">
    <source>
        <dbReference type="SAM" id="SignalP"/>
    </source>
</evidence>